<dbReference type="Proteomes" id="UP000283509">
    <property type="component" value="Unassembled WGS sequence"/>
</dbReference>
<keyword evidence="5" id="KW-0811">Translocation</keyword>
<keyword evidence="6" id="KW-0906">Nuclear pore complex</keyword>
<evidence type="ECO:0000313" key="10">
    <source>
        <dbReference type="Proteomes" id="UP000283509"/>
    </source>
</evidence>
<keyword evidence="10" id="KW-1185">Reference proteome</keyword>
<dbReference type="GO" id="GO:0006405">
    <property type="term" value="P:RNA export from nucleus"/>
    <property type="evidence" value="ECO:0007669"/>
    <property type="project" value="TreeGrafter"/>
</dbReference>
<dbReference type="AlphaFoldDB" id="A0A423U0Z2"/>
<comment type="caution">
    <text evidence="9">The sequence shown here is derived from an EMBL/GenBank/DDBJ whole genome shotgun (WGS) entry which is preliminary data.</text>
</comment>
<gene>
    <name evidence="9" type="ORF">C7M84_024477</name>
</gene>
<dbReference type="EMBL" id="QCYY01000837">
    <property type="protein sequence ID" value="ROT82365.1"/>
    <property type="molecule type" value="Genomic_DNA"/>
</dbReference>
<sequence>MVNIEDFEFELVSGKALWGVICGTYVLPSDEVVGAELQLAVEHLRLGLSAYADPSGDHYEKWEKTAPVSKAEKAFVKKLSALLKLSATHSWQIFQLFLLNEYRGADASLSEVLASQRDEETFLGQLWNFYLADRLHLIRCLRHVVANTANPQHPYQSLFHDFMQDVLDKDGTLGESLVKQVMLCTKMVPPTPQSHGPHLPPHGPTTWLAHHLAELREVLATLLVYYGSTSQSPTPETFLKLVQLAQGGGLGGRPEIQEGIRESHAPLVEALDGAHVLLLTLIINADSPISDNKLCDSAWVKKLDPTMAGLGARTPHLAPLLAWAVLQLRASDGGAKGPRYNKLAQRAVHGNVFAYLQTALNNTSIQGDELLVRLASSVVYSLMCAAAGCLDLERMGCLSVLNTLAKRCLAQDPPAQLFWAEEGGGAGLLLPQAIEVFPYDVQPLLSLMSALAVANTESCQKVIELLTELPNLSWVLTQSDLRSIQIRGNDCVTTAPLQVLPSLTIAADTRGTLISTNPPVVTWQTPTNAWQALLGVMKLLDEEVSGGASIPDQKLMETVSATLRLLASLLTTLPDHLPAFVHFIQQTIVLLRRISQVSRPPGQLVATLMEFLTEVSTQDPKLVWNELESCPLLPFLAAPHKYGAKKGKVDPFLGYRAGALRALVCGEEAATGKYPILNSYTRLLICGVKDGFSSGSVNGGVVFVAREVTGALLRWCYSSQEERDTVLNHCLALLHHTLEASDIDTSVRDLVVKQLVDSSSAGQTLLSVVVGGANLETAINHPMHSPISTHAHRLTRTAQMALSILHRLVGEDTSMDGLNQLLRAAPTPNTPLSGGRLHGSTSPHLALTVALYAHQRLNPRLSYLALRTLTRFAQKLNVPLVACLGGEAEGIRDALLRRLDSATEDVRVKVALLRLLTASTTGQG</sequence>
<evidence type="ECO:0000256" key="4">
    <source>
        <dbReference type="ARBA" id="ARBA00022927"/>
    </source>
</evidence>
<evidence type="ECO:0000256" key="1">
    <source>
        <dbReference type="ARBA" id="ARBA00004567"/>
    </source>
</evidence>
<keyword evidence="2" id="KW-0813">Transport</keyword>
<dbReference type="InterPro" id="IPR048883">
    <property type="entry name" value="Nup188_N-subdom_III"/>
</dbReference>
<name>A0A423U0Z2_PENVA</name>
<evidence type="ECO:0000256" key="6">
    <source>
        <dbReference type="ARBA" id="ARBA00023132"/>
    </source>
</evidence>
<dbReference type="InterPro" id="IPR044840">
    <property type="entry name" value="Nup188"/>
</dbReference>
<keyword evidence="7" id="KW-0539">Nucleus</keyword>
<dbReference type="STRING" id="6689.A0A423U0Z2"/>
<accession>A0A423U0Z2</accession>
<dbReference type="GO" id="GO:0006606">
    <property type="term" value="P:protein import into nucleus"/>
    <property type="evidence" value="ECO:0007669"/>
    <property type="project" value="TreeGrafter"/>
</dbReference>
<reference evidence="9 10" key="1">
    <citation type="submission" date="2018-04" db="EMBL/GenBank/DDBJ databases">
        <authorList>
            <person name="Zhang X."/>
            <person name="Yuan J."/>
            <person name="Li F."/>
            <person name="Xiang J."/>
        </authorList>
    </citation>
    <scope>NUCLEOTIDE SEQUENCE [LARGE SCALE GENOMIC DNA]</scope>
    <source>
        <tissue evidence="9">Muscle</tissue>
    </source>
</reference>
<keyword evidence="4" id="KW-0653">Protein transport</keyword>
<dbReference type="PANTHER" id="PTHR31431">
    <property type="entry name" value="NUCLEOPORIN NUP188 HOMOLOG"/>
    <property type="match status" value="1"/>
</dbReference>
<dbReference type="GO" id="GO:0044611">
    <property type="term" value="C:nuclear pore inner ring"/>
    <property type="evidence" value="ECO:0007669"/>
    <property type="project" value="TreeGrafter"/>
</dbReference>
<reference evidence="9 10" key="2">
    <citation type="submission" date="2019-01" db="EMBL/GenBank/DDBJ databases">
        <title>The decoding of complex shrimp genome reveals the adaptation for benthos swimmer, frequently molting mechanism and breeding impact on genome.</title>
        <authorList>
            <person name="Sun Y."/>
            <person name="Gao Y."/>
            <person name="Yu Y."/>
        </authorList>
    </citation>
    <scope>NUCLEOTIDE SEQUENCE [LARGE SCALE GENOMIC DNA]</scope>
    <source>
        <tissue evidence="9">Muscle</tissue>
    </source>
</reference>
<evidence type="ECO:0000256" key="2">
    <source>
        <dbReference type="ARBA" id="ARBA00022448"/>
    </source>
</evidence>
<feature type="domain" description="Nucleoporin Nup188 N-terminal subdomain III" evidence="8">
    <location>
        <begin position="520"/>
        <end position="921"/>
    </location>
</feature>
<evidence type="ECO:0000259" key="8">
    <source>
        <dbReference type="Pfam" id="PF21093"/>
    </source>
</evidence>
<dbReference type="Pfam" id="PF21093">
    <property type="entry name" value="Nup188_N-subdom_III"/>
    <property type="match status" value="1"/>
</dbReference>
<evidence type="ECO:0000256" key="3">
    <source>
        <dbReference type="ARBA" id="ARBA00022816"/>
    </source>
</evidence>
<dbReference type="PANTHER" id="PTHR31431:SF1">
    <property type="entry name" value="NUCLEOPORIN NUP188"/>
    <property type="match status" value="1"/>
</dbReference>
<dbReference type="GO" id="GO:0051028">
    <property type="term" value="P:mRNA transport"/>
    <property type="evidence" value="ECO:0007669"/>
    <property type="project" value="UniProtKB-KW"/>
</dbReference>
<evidence type="ECO:0000256" key="7">
    <source>
        <dbReference type="ARBA" id="ARBA00023242"/>
    </source>
</evidence>
<dbReference type="GO" id="GO:0017056">
    <property type="term" value="F:structural constituent of nuclear pore"/>
    <property type="evidence" value="ECO:0007669"/>
    <property type="project" value="InterPro"/>
</dbReference>
<comment type="subcellular location">
    <subcellularLocation>
        <location evidence="1">Nucleus</location>
        <location evidence="1">Nuclear pore complex</location>
    </subcellularLocation>
</comment>
<dbReference type="OrthoDB" id="6357018at2759"/>
<protein>
    <recommendedName>
        <fullName evidence="8">Nucleoporin Nup188 N-terminal subdomain III domain-containing protein</fullName>
    </recommendedName>
</protein>
<evidence type="ECO:0000313" key="9">
    <source>
        <dbReference type="EMBL" id="ROT82365.1"/>
    </source>
</evidence>
<proteinExistence type="predicted"/>
<evidence type="ECO:0000256" key="5">
    <source>
        <dbReference type="ARBA" id="ARBA00023010"/>
    </source>
</evidence>
<organism evidence="9 10">
    <name type="scientific">Penaeus vannamei</name>
    <name type="common">Whiteleg shrimp</name>
    <name type="synonym">Litopenaeus vannamei</name>
    <dbReference type="NCBI Taxonomy" id="6689"/>
    <lineage>
        <taxon>Eukaryota</taxon>
        <taxon>Metazoa</taxon>
        <taxon>Ecdysozoa</taxon>
        <taxon>Arthropoda</taxon>
        <taxon>Crustacea</taxon>
        <taxon>Multicrustacea</taxon>
        <taxon>Malacostraca</taxon>
        <taxon>Eumalacostraca</taxon>
        <taxon>Eucarida</taxon>
        <taxon>Decapoda</taxon>
        <taxon>Dendrobranchiata</taxon>
        <taxon>Penaeoidea</taxon>
        <taxon>Penaeidae</taxon>
        <taxon>Penaeus</taxon>
    </lineage>
</organism>
<keyword evidence="3" id="KW-0509">mRNA transport</keyword>